<dbReference type="Proteomes" id="UP001500390">
    <property type="component" value="Unassembled WGS sequence"/>
</dbReference>
<dbReference type="PANTHER" id="PTHR45947:SF3">
    <property type="entry name" value="SULFOQUINOVOSYL TRANSFERASE SQD2"/>
    <property type="match status" value="1"/>
</dbReference>
<gene>
    <name evidence="5" type="ORF">GCM10023153_04800</name>
</gene>
<comment type="caution">
    <text evidence="5">The sequence shown here is derived from an EMBL/GenBank/DDBJ whole genome shotgun (WGS) entry which is preliminary data.</text>
</comment>
<dbReference type="InterPro" id="IPR050194">
    <property type="entry name" value="Glycosyltransferase_grp1"/>
</dbReference>
<name>A0ABP8JDC3_9MICO</name>
<keyword evidence="3" id="KW-0808">Transferase</keyword>
<dbReference type="Pfam" id="PF13579">
    <property type="entry name" value="Glyco_trans_4_4"/>
    <property type="match status" value="1"/>
</dbReference>
<organism evidence="5 6">
    <name type="scientific">Ornithinibacter aureus</name>
    <dbReference type="NCBI Taxonomy" id="622664"/>
    <lineage>
        <taxon>Bacteria</taxon>
        <taxon>Bacillati</taxon>
        <taxon>Actinomycetota</taxon>
        <taxon>Actinomycetes</taxon>
        <taxon>Micrococcales</taxon>
        <taxon>Intrasporangiaceae</taxon>
        <taxon>Ornithinibacter</taxon>
    </lineage>
</organism>
<proteinExistence type="predicted"/>
<sequence length="370" mass="37690">MKVLVVLGTSAGGVGAHVKGLVGSLTGQGHTVVVACPPAVEEHFDFAGVATTTASLEVADRPHPTRDARAVRDLARLSAGADVVHAHGLRAAALAVLATARSGVPVVATLHNAAPSGALTSAVYGGLERVVARGSDLVLGVSADLVERMRRLGARRTGLAVIAAPPRREAERDRYAVRSELGIGGRTCLGVVVARLAPQKGLPLLLDAHHELATQGLDLVTVIAGDGPLREQLQARIDAQNLPVRLLGHRSDVPDLLRAADVVISSAVWEGQPVGIQEALHAGAAVVATDVGGTAAVTGAAALLVPPEDPISLSRAIRDVVLHGSVRDDLRSKAVERSGELPTDADAVAAALDAYASVLVQGSGKGSGGR</sequence>
<evidence type="ECO:0000256" key="3">
    <source>
        <dbReference type="ARBA" id="ARBA00022679"/>
    </source>
</evidence>
<dbReference type="PANTHER" id="PTHR45947">
    <property type="entry name" value="SULFOQUINOVOSYL TRANSFERASE SQD2"/>
    <property type="match status" value="1"/>
</dbReference>
<dbReference type="Pfam" id="PF13692">
    <property type="entry name" value="Glyco_trans_1_4"/>
    <property type="match status" value="1"/>
</dbReference>
<protein>
    <recommendedName>
        <fullName evidence="1">D-inositol 3-phosphate glycosyltransferase</fullName>
    </recommendedName>
</protein>
<reference evidence="6" key="1">
    <citation type="journal article" date="2019" name="Int. J. Syst. Evol. Microbiol.">
        <title>The Global Catalogue of Microorganisms (GCM) 10K type strain sequencing project: providing services to taxonomists for standard genome sequencing and annotation.</title>
        <authorList>
            <consortium name="The Broad Institute Genomics Platform"/>
            <consortium name="The Broad Institute Genome Sequencing Center for Infectious Disease"/>
            <person name="Wu L."/>
            <person name="Ma J."/>
        </authorList>
    </citation>
    <scope>NUCLEOTIDE SEQUENCE [LARGE SCALE GENOMIC DNA]</scope>
    <source>
        <strain evidence="6">JCM 17738</strain>
    </source>
</reference>
<evidence type="ECO:0000256" key="1">
    <source>
        <dbReference type="ARBA" id="ARBA00021292"/>
    </source>
</evidence>
<evidence type="ECO:0000259" key="4">
    <source>
        <dbReference type="Pfam" id="PF13579"/>
    </source>
</evidence>
<dbReference type="CDD" id="cd03801">
    <property type="entry name" value="GT4_PimA-like"/>
    <property type="match status" value="1"/>
</dbReference>
<dbReference type="SUPFAM" id="SSF53756">
    <property type="entry name" value="UDP-Glycosyltransferase/glycogen phosphorylase"/>
    <property type="match status" value="1"/>
</dbReference>
<evidence type="ECO:0000313" key="5">
    <source>
        <dbReference type="EMBL" id="GAA4388979.1"/>
    </source>
</evidence>
<dbReference type="InterPro" id="IPR028098">
    <property type="entry name" value="Glyco_trans_4-like_N"/>
</dbReference>
<keyword evidence="6" id="KW-1185">Reference proteome</keyword>
<evidence type="ECO:0000256" key="2">
    <source>
        <dbReference type="ARBA" id="ARBA00022676"/>
    </source>
</evidence>
<dbReference type="RefSeq" id="WP_159898875.1">
    <property type="nucleotide sequence ID" value="NZ_BAABFX010000009.1"/>
</dbReference>
<keyword evidence="2" id="KW-0328">Glycosyltransferase</keyword>
<evidence type="ECO:0000313" key="6">
    <source>
        <dbReference type="Proteomes" id="UP001500390"/>
    </source>
</evidence>
<dbReference type="Gene3D" id="3.40.50.2000">
    <property type="entry name" value="Glycogen Phosphorylase B"/>
    <property type="match status" value="2"/>
</dbReference>
<dbReference type="EMBL" id="BAABFX010000009">
    <property type="protein sequence ID" value="GAA4388979.1"/>
    <property type="molecule type" value="Genomic_DNA"/>
</dbReference>
<accession>A0ABP8JDC3</accession>
<feature type="domain" description="Glycosyltransferase subfamily 4-like N-terminal" evidence="4">
    <location>
        <begin position="12"/>
        <end position="163"/>
    </location>
</feature>